<feature type="binding site" evidence="9">
    <location>
        <position position="285"/>
    </location>
    <ligand>
        <name>ATP</name>
        <dbReference type="ChEBI" id="CHEBI:30616"/>
    </ligand>
</feature>
<dbReference type="Pfam" id="PF02568">
    <property type="entry name" value="ThiI"/>
    <property type="match status" value="1"/>
</dbReference>
<dbReference type="CDD" id="cd11716">
    <property type="entry name" value="THUMP_ThiI"/>
    <property type="match status" value="1"/>
</dbReference>
<dbReference type="CDD" id="cd01712">
    <property type="entry name" value="PPase_ThiI"/>
    <property type="match status" value="1"/>
</dbReference>
<keyword evidence="2 9" id="KW-0963">Cytoplasm</keyword>
<dbReference type="Gene3D" id="3.40.50.620">
    <property type="entry name" value="HUPs"/>
    <property type="match status" value="1"/>
</dbReference>
<dbReference type="InterPro" id="IPR020536">
    <property type="entry name" value="ThiI_AANH"/>
</dbReference>
<feature type="binding site" evidence="9">
    <location>
        <position position="276"/>
    </location>
    <ligand>
        <name>ATP</name>
        <dbReference type="ChEBI" id="CHEBI:30616"/>
    </ligand>
</feature>
<evidence type="ECO:0000256" key="3">
    <source>
        <dbReference type="ARBA" id="ARBA00022555"/>
    </source>
</evidence>
<evidence type="ECO:0000256" key="5">
    <source>
        <dbReference type="ARBA" id="ARBA00022741"/>
    </source>
</evidence>
<dbReference type="SUPFAM" id="SSF143437">
    <property type="entry name" value="THUMP domain-like"/>
    <property type="match status" value="1"/>
</dbReference>
<dbReference type="InterPro" id="IPR004114">
    <property type="entry name" value="THUMP_dom"/>
</dbReference>
<evidence type="ECO:0000256" key="1">
    <source>
        <dbReference type="ARBA" id="ARBA00004496"/>
    </source>
</evidence>
<proteinExistence type="inferred from homology"/>
<keyword evidence="7 9" id="KW-0694">RNA-binding</keyword>
<evidence type="ECO:0000313" key="12">
    <source>
        <dbReference type="Proteomes" id="UP001460679"/>
    </source>
</evidence>
<reference evidence="11" key="1">
    <citation type="submission" date="2024-03" db="EMBL/GenBank/DDBJ databases">
        <title>Complete genome sequence of Mycoplasma gypis type strain B1/T1.</title>
        <authorList>
            <person name="Spergser J."/>
        </authorList>
    </citation>
    <scope>NUCLEOTIDE SEQUENCE [LARGE SCALE GENOMIC DNA]</scope>
    <source>
        <strain evidence="11">B1/T1</strain>
    </source>
</reference>
<dbReference type="Gene3D" id="3.30.2130.30">
    <property type="match status" value="1"/>
</dbReference>
<comment type="function">
    <text evidence="9">Catalyzes the ATP-dependent transfer of a sulfur to tRNA to produce 4-thiouridine in position 8 of tRNAs, which functions as a near-UV photosensor. Also catalyzes the transfer of sulfur to the sulfur carrier protein ThiS, forming ThiS-thiocarboxylate. This is a step in the synthesis of thiazole, in the thiamine biosynthesis pathway. The sulfur is donated as persulfide by IscS.</text>
</comment>
<evidence type="ECO:0000256" key="7">
    <source>
        <dbReference type="ARBA" id="ARBA00022884"/>
    </source>
</evidence>
<keyword evidence="5 9" id="KW-0547">Nucleotide-binding</keyword>
<evidence type="ECO:0000259" key="10">
    <source>
        <dbReference type="PROSITE" id="PS51165"/>
    </source>
</evidence>
<dbReference type="Pfam" id="PF02926">
    <property type="entry name" value="THUMP"/>
    <property type="match status" value="1"/>
</dbReference>
<dbReference type="GO" id="GO:0140741">
    <property type="term" value="F:tRNA-uracil-4 sulfurtransferase activity"/>
    <property type="evidence" value="ECO:0007669"/>
    <property type="project" value="UniProtKB-EC"/>
</dbReference>
<dbReference type="InterPro" id="IPR003720">
    <property type="entry name" value="tRNA_STrfase"/>
</dbReference>
<comment type="pathway">
    <text evidence="9">Cofactor biosynthesis; thiamine diphosphate biosynthesis.</text>
</comment>
<evidence type="ECO:0000313" key="11">
    <source>
        <dbReference type="EMBL" id="WXL28470.1"/>
    </source>
</evidence>
<dbReference type="PANTHER" id="PTHR43209">
    <property type="entry name" value="TRNA SULFURTRANSFERASE"/>
    <property type="match status" value="1"/>
</dbReference>
<keyword evidence="8 9" id="KW-0784">Thiamine biosynthesis</keyword>
<accession>A0ABZ2RN61</accession>
<dbReference type="InterPro" id="IPR049962">
    <property type="entry name" value="THUMP_ThiI"/>
</dbReference>
<feature type="domain" description="THUMP" evidence="10">
    <location>
        <begin position="51"/>
        <end position="154"/>
    </location>
</feature>
<evidence type="ECO:0000256" key="4">
    <source>
        <dbReference type="ARBA" id="ARBA00022679"/>
    </source>
</evidence>
<dbReference type="PANTHER" id="PTHR43209:SF1">
    <property type="entry name" value="TRNA SULFURTRANSFERASE"/>
    <property type="match status" value="1"/>
</dbReference>
<comment type="similarity">
    <text evidence="9">Belongs to the ThiI family.</text>
</comment>
<dbReference type="SMART" id="SM00981">
    <property type="entry name" value="THUMP"/>
    <property type="match status" value="1"/>
</dbReference>
<dbReference type="InterPro" id="IPR050102">
    <property type="entry name" value="tRNA_sulfurtransferase_ThiI"/>
</dbReference>
<keyword evidence="4 9" id="KW-0808">Transferase</keyword>
<protein>
    <recommendedName>
        <fullName evidence="9">Probable tRNA sulfurtransferase</fullName>
        <ecNumber evidence="9">2.8.1.4</ecNumber>
    </recommendedName>
    <alternativeName>
        <fullName evidence="9">Sulfur carrier protein ThiS sulfurtransferase</fullName>
    </alternativeName>
    <alternativeName>
        <fullName evidence="9">Thiamine biosynthesis protein ThiI</fullName>
    </alternativeName>
    <alternativeName>
        <fullName evidence="9">tRNA 4-thiouridine synthase</fullName>
    </alternativeName>
</protein>
<evidence type="ECO:0000256" key="8">
    <source>
        <dbReference type="ARBA" id="ARBA00022977"/>
    </source>
</evidence>
<evidence type="ECO:0000256" key="2">
    <source>
        <dbReference type="ARBA" id="ARBA00022490"/>
    </source>
</evidence>
<dbReference type="InterPro" id="IPR054173">
    <property type="entry name" value="ThiI_fer"/>
</dbReference>
<keyword evidence="6 9" id="KW-0067">ATP-binding</keyword>
<feature type="binding site" evidence="9">
    <location>
        <begin position="172"/>
        <end position="173"/>
    </location>
    <ligand>
        <name>ATP</name>
        <dbReference type="ChEBI" id="CHEBI:30616"/>
    </ligand>
</feature>
<comment type="subcellular location">
    <subcellularLocation>
        <location evidence="1 9">Cytoplasm</location>
    </subcellularLocation>
</comment>
<dbReference type="PROSITE" id="PS51165">
    <property type="entry name" value="THUMP"/>
    <property type="match status" value="1"/>
</dbReference>
<evidence type="ECO:0000256" key="6">
    <source>
        <dbReference type="ARBA" id="ARBA00022840"/>
    </source>
</evidence>
<comment type="catalytic activity">
    <reaction evidence="9">
        <text>[ThiS sulfur-carrier protein]-C-terminal Gly-Gly-AMP + S-sulfanyl-L-cysteinyl-[cysteine desulfurase] + AH2 = [ThiS sulfur-carrier protein]-C-terminal-Gly-aminoethanethioate + L-cysteinyl-[cysteine desulfurase] + A + AMP + 2 H(+)</text>
        <dbReference type="Rhea" id="RHEA:43340"/>
        <dbReference type="Rhea" id="RHEA-COMP:12157"/>
        <dbReference type="Rhea" id="RHEA-COMP:12158"/>
        <dbReference type="Rhea" id="RHEA-COMP:12910"/>
        <dbReference type="Rhea" id="RHEA-COMP:19908"/>
        <dbReference type="ChEBI" id="CHEBI:13193"/>
        <dbReference type="ChEBI" id="CHEBI:15378"/>
        <dbReference type="ChEBI" id="CHEBI:17499"/>
        <dbReference type="ChEBI" id="CHEBI:29950"/>
        <dbReference type="ChEBI" id="CHEBI:61963"/>
        <dbReference type="ChEBI" id="CHEBI:90618"/>
        <dbReference type="ChEBI" id="CHEBI:232372"/>
        <dbReference type="ChEBI" id="CHEBI:456215"/>
    </reaction>
</comment>
<feature type="binding site" evidence="9">
    <location>
        <position position="254"/>
    </location>
    <ligand>
        <name>ATP</name>
        <dbReference type="ChEBI" id="CHEBI:30616"/>
    </ligand>
</feature>
<dbReference type="InterPro" id="IPR049961">
    <property type="entry name" value="ThiI_N"/>
</dbReference>
<dbReference type="Proteomes" id="UP001460679">
    <property type="component" value="Chromosome"/>
</dbReference>
<comment type="catalytic activity">
    <reaction evidence="9">
        <text>[ThiI sulfur-carrier protein]-S-sulfanyl-L-cysteine + a uridine in tRNA + 2 reduced [2Fe-2S]-[ferredoxin] + ATP + H(+) = [ThiI sulfur-carrier protein]-L-cysteine + a 4-thiouridine in tRNA + 2 oxidized [2Fe-2S]-[ferredoxin] + AMP + diphosphate</text>
        <dbReference type="Rhea" id="RHEA:24176"/>
        <dbReference type="Rhea" id="RHEA-COMP:10000"/>
        <dbReference type="Rhea" id="RHEA-COMP:10001"/>
        <dbReference type="Rhea" id="RHEA-COMP:13337"/>
        <dbReference type="Rhea" id="RHEA-COMP:13338"/>
        <dbReference type="Rhea" id="RHEA-COMP:13339"/>
        <dbReference type="Rhea" id="RHEA-COMP:13340"/>
        <dbReference type="ChEBI" id="CHEBI:15378"/>
        <dbReference type="ChEBI" id="CHEBI:29950"/>
        <dbReference type="ChEBI" id="CHEBI:30616"/>
        <dbReference type="ChEBI" id="CHEBI:33019"/>
        <dbReference type="ChEBI" id="CHEBI:33737"/>
        <dbReference type="ChEBI" id="CHEBI:33738"/>
        <dbReference type="ChEBI" id="CHEBI:61963"/>
        <dbReference type="ChEBI" id="CHEBI:65315"/>
        <dbReference type="ChEBI" id="CHEBI:136798"/>
        <dbReference type="ChEBI" id="CHEBI:456215"/>
        <dbReference type="EC" id="2.8.1.4"/>
    </reaction>
</comment>
<dbReference type="EMBL" id="CP148066">
    <property type="protein sequence ID" value="WXL28470.1"/>
    <property type="molecule type" value="Genomic_DNA"/>
</dbReference>
<dbReference type="Pfam" id="PF22025">
    <property type="entry name" value="ThiI_fer"/>
    <property type="match status" value="1"/>
</dbReference>
<organism evidence="11 12">
    <name type="scientific">[Mycoplasma] gypis</name>
    <dbReference type="NCBI Taxonomy" id="92404"/>
    <lineage>
        <taxon>Bacteria</taxon>
        <taxon>Bacillati</taxon>
        <taxon>Mycoplasmatota</taxon>
        <taxon>Mycoplasmoidales</taxon>
        <taxon>Metamycoplasmataceae</taxon>
        <taxon>Metamycoplasma</taxon>
    </lineage>
</organism>
<dbReference type="HAMAP" id="MF_00021">
    <property type="entry name" value="ThiI"/>
    <property type="match status" value="1"/>
</dbReference>
<name>A0ABZ2RN61_9BACT</name>
<sequence>MNKKILLRYGELTLKGKNRDTFIKKLHDNLAQKMTGEVITTFDRGYLEYSEENIENLKYIFGLSSYSIIYEVQAEMEAIENQILELIKDKEFKTFRVDTKRSNKNFPLTSSEMNQKMGGFILSKFENKQVIMKNPDLVVYLEIRNDKCFVFTDVIYTRGGMPVGITGKTLHLISGGIDSPVAANLMQKRGLVVDYLNFITPPHTDDMTTKKIEDIVKLLTKYQTKSTLFQVNYTKIMNYLALTSSQRYKITLMRRSFYRIAQKLAEKYHYLALSNGENIAQVASQTLESINVIQQVTNLPIFRPVLCYDKIETIRIAEEIGTLEISNVKACETCELFAPKDPVTKPKLDDVMKAEFDLQRLLELEQEAVDNVQIFKFENK</sequence>
<evidence type="ECO:0000256" key="9">
    <source>
        <dbReference type="HAMAP-Rule" id="MF_00021"/>
    </source>
</evidence>
<dbReference type="SUPFAM" id="SSF52402">
    <property type="entry name" value="Adenine nucleotide alpha hydrolases-like"/>
    <property type="match status" value="1"/>
</dbReference>
<keyword evidence="12" id="KW-1185">Reference proteome</keyword>
<dbReference type="InterPro" id="IPR014729">
    <property type="entry name" value="Rossmann-like_a/b/a_fold"/>
</dbReference>
<dbReference type="RefSeq" id="WP_205499561.1">
    <property type="nucleotide sequence ID" value="NZ_CP148066.1"/>
</dbReference>
<keyword evidence="3 9" id="KW-0820">tRNA-binding</keyword>
<gene>
    <name evidence="9 11" type="primary">thiI</name>
    <name evidence="11" type="ORF">WG616_00335</name>
</gene>
<dbReference type="EC" id="2.8.1.4" evidence="9"/>
<dbReference type="NCBIfam" id="TIGR00342">
    <property type="entry name" value="tRNA uracil 4-sulfurtransferase ThiI"/>
    <property type="match status" value="1"/>
</dbReference>
<feature type="binding site" evidence="9">
    <location>
        <begin position="197"/>
        <end position="198"/>
    </location>
    <ligand>
        <name>ATP</name>
        <dbReference type="ChEBI" id="CHEBI:30616"/>
    </ligand>
</feature>